<reference evidence="3" key="1">
    <citation type="journal article" date="2020" name="Nature">
        <title>Giant virus diversity and host interactions through global metagenomics.</title>
        <authorList>
            <person name="Schulz F."/>
            <person name="Roux S."/>
            <person name="Paez-Espino D."/>
            <person name="Jungbluth S."/>
            <person name="Walsh D.A."/>
            <person name="Denef V.J."/>
            <person name="McMahon K.D."/>
            <person name="Konstantinidis K.T."/>
            <person name="Eloe-Fadrosh E.A."/>
            <person name="Kyrpides N.C."/>
            <person name="Woyke T."/>
        </authorList>
    </citation>
    <scope>NUCLEOTIDE SEQUENCE</scope>
    <source>
        <strain evidence="3">GVMAG-M-3300023184-182</strain>
    </source>
</reference>
<feature type="compositionally biased region" description="Acidic residues" evidence="1">
    <location>
        <begin position="369"/>
        <end position="381"/>
    </location>
</feature>
<proteinExistence type="predicted"/>
<feature type="region of interest" description="Disordered" evidence="1">
    <location>
        <begin position="361"/>
        <end position="381"/>
    </location>
</feature>
<dbReference type="Pfam" id="PF00481">
    <property type="entry name" value="PP2C"/>
    <property type="match status" value="1"/>
</dbReference>
<evidence type="ECO:0000256" key="1">
    <source>
        <dbReference type="SAM" id="MobiDB-lite"/>
    </source>
</evidence>
<name>A0A6C0HYF4_9ZZZZ</name>
<dbReference type="InterPro" id="IPR036457">
    <property type="entry name" value="PPM-type-like_dom_sf"/>
</dbReference>
<dbReference type="EMBL" id="MN740046">
    <property type="protein sequence ID" value="QHT85818.1"/>
    <property type="molecule type" value="Genomic_DNA"/>
</dbReference>
<dbReference type="InterPro" id="IPR001932">
    <property type="entry name" value="PPM-type_phosphatase-like_dom"/>
</dbReference>
<dbReference type="SUPFAM" id="SSF81606">
    <property type="entry name" value="PP2C-like"/>
    <property type="match status" value="1"/>
</dbReference>
<dbReference type="GO" id="GO:0004722">
    <property type="term" value="F:protein serine/threonine phosphatase activity"/>
    <property type="evidence" value="ECO:0007669"/>
    <property type="project" value="InterPro"/>
</dbReference>
<dbReference type="SMART" id="SM00332">
    <property type="entry name" value="PP2Cc"/>
    <property type="match status" value="1"/>
</dbReference>
<dbReference type="PROSITE" id="PS51746">
    <property type="entry name" value="PPM_2"/>
    <property type="match status" value="1"/>
</dbReference>
<feature type="domain" description="PPM-type phosphatase" evidence="2">
    <location>
        <begin position="22"/>
        <end position="324"/>
    </location>
</feature>
<dbReference type="CDD" id="cd00143">
    <property type="entry name" value="PP2Cc"/>
    <property type="match status" value="1"/>
</dbReference>
<protein>
    <recommendedName>
        <fullName evidence="2">PPM-type phosphatase domain-containing protein</fullName>
    </recommendedName>
</protein>
<dbReference type="Gene3D" id="3.60.40.10">
    <property type="entry name" value="PPM-type phosphatase domain"/>
    <property type="match status" value="1"/>
</dbReference>
<dbReference type="PANTHER" id="PTHR47992">
    <property type="entry name" value="PROTEIN PHOSPHATASE"/>
    <property type="match status" value="1"/>
</dbReference>
<evidence type="ECO:0000259" key="2">
    <source>
        <dbReference type="PROSITE" id="PS51746"/>
    </source>
</evidence>
<sequence>MNSIELNQTAQIQNIIGENVLVQGFESLQLGSKQDYCSQGSYVNSEGKQVYWSAAFDGHGSSDAISIIRRANLFEIMAKDNPEIELQRQIDEFMNSKHISRESYRSGATMVLAKVTFYETYTEIKFTNIGDSSGILYVNGEPIFVTKEHNFENGEEMVRLMSEGRVNTKMPIVKTSRAIEVYSRNKLLSKKGSYINFVLPDGNFMELSPSQSLGHLGVCGLNPTVTVFRILPTDNFKIVLCSDGITDMMPVNGVGSAIWLKFIQKSTAKEIVDIAYNQWKREWSVSQELVDKDRSEYIDLLKMPKVKFPTRGGYDDCCCAVMEFRKAVLTEWRLVDVSEFMPRLSNDIPIRLSAQIVEEAATSSNKEGYDDDDDDDDDLYN</sequence>
<organism evidence="3">
    <name type="scientific">viral metagenome</name>
    <dbReference type="NCBI Taxonomy" id="1070528"/>
    <lineage>
        <taxon>unclassified sequences</taxon>
        <taxon>metagenomes</taxon>
        <taxon>organismal metagenomes</taxon>
    </lineage>
</organism>
<dbReference type="AlphaFoldDB" id="A0A6C0HYF4"/>
<dbReference type="InterPro" id="IPR015655">
    <property type="entry name" value="PP2C"/>
</dbReference>
<accession>A0A6C0HYF4</accession>
<evidence type="ECO:0000313" key="3">
    <source>
        <dbReference type="EMBL" id="QHT85818.1"/>
    </source>
</evidence>